<evidence type="ECO:0000256" key="2">
    <source>
        <dbReference type="ARBA" id="ARBA00022448"/>
    </source>
</evidence>
<dbReference type="GO" id="GO:0016020">
    <property type="term" value="C:membrane"/>
    <property type="evidence" value="ECO:0007669"/>
    <property type="project" value="UniProtKB-SubCell"/>
</dbReference>
<dbReference type="InterPro" id="IPR015920">
    <property type="entry name" value="Cellobiose_DH-like_cyt"/>
</dbReference>
<feature type="transmembrane region" description="Helical" evidence="7">
    <location>
        <begin position="224"/>
        <end position="248"/>
    </location>
</feature>
<dbReference type="CDD" id="cd08760">
    <property type="entry name" value="Cyt_b561_FRRS1_like"/>
    <property type="match status" value="1"/>
</dbReference>
<keyword evidence="6 7" id="KW-0472">Membrane</keyword>
<evidence type="ECO:0000256" key="4">
    <source>
        <dbReference type="ARBA" id="ARBA00022982"/>
    </source>
</evidence>
<dbReference type="SUPFAM" id="SSF49344">
    <property type="entry name" value="CBD9-like"/>
    <property type="match status" value="1"/>
</dbReference>
<evidence type="ECO:0000256" key="6">
    <source>
        <dbReference type="ARBA" id="ARBA00023136"/>
    </source>
</evidence>
<evidence type="ECO:0000256" key="3">
    <source>
        <dbReference type="ARBA" id="ARBA00022692"/>
    </source>
</evidence>
<keyword evidence="5 7" id="KW-1133">Transmembrane helix</keyword>
<feature type="transmembrane region" description="Helical" evidence="7">
    <location>
        <begin position="362"/>
        <end position="383"/>
    </location>
</feature>
<comment type="caution">
    <text evidence="11">The sequence shown here is derived from an EMBL/GenBank/DDBJ whole genome shotgun (WGS) entry which is preliminary data.</text>
</comment>
<keyword evidence="8" id="KW-0732">Signal</keyword>
<evidence type="ECO:0000259" key="9">
    <source>
        <dbReference type="SMART" id="SM00664"/>
    </source>
</evidence>
<dbReference type="Pfam" id="PF16010">
    <property type="entry name" value="CDH-cyt"/>
    <property type="match status" value="1"/>
</dbReference>
<dbReference type="AlphaFoldDB" id="A0AAD4GVW7"/>
<feature type="transmembrane region" description="Helical" evidence="7">
    <location>
        <begin position="260"/>
        <end position="279"/>
    </location>
</feature>
<dbReference type="EMBL" id="VCAU01000014">
    <property type="protein sequence ID" value="KAF9892139.1"/>
    <property type="molecule type" value="Genomic_DNA"/>
</dbReference>
<feature type="transmembrane region" description="Helical" evidence="7">
    <location>
        <begin position="330"/>
        <end position="350"/>
    </location>
</feature>
<dbReference type="Gene3D" id="1.20.120.1770">
    <property type="match status" value="1"/>
</dbReference>
<reference evidence="11" key="1">
    <citation type="journal article" date="2019" name="Beilstein J. Org. Chem.">
        <title>Nanangenines: drimane sesquiterpenoids as the dominant metabolite cohort of a novel Australian fungus, Aspergillus nanangensis.</title>
        <authorList>
            <person name="Lacey H.J."/>
            <person name="Gilchrist C.L.M."/>
            <person name="Crombie A."/>
            <person name="Kalaitzis J.A."/>
            <person name="Vuong D."/>
            <person name="Rutledge P.J."/>
            <person name="Turner P."/>
            <person name="Pitt J.I."/>
            <person name="Lacey E."/>
            <person name="Chooi Y.H."/>
            <person name="Piggott A.M."/>
        </authorList>
    </citation>
    <scope>NUCLEOTIDE SEQUENCE</scope>
    <source>
        <strain evidence="11">MST-FP2251</strain>
    </source>
</reference>
<comment type="subcellular location">
    <subcellularLocation>
        <location evidence="1">Membrane</location>
    </subcellularLocation>
</comment>
<reference evidence="11" key="2">
    <citation type="submission" date="2020-02" db="EMBL/GenBank/DDBJ databases">
        <authorList>
            <person name="Gilchrist C.L.M."/>
            <person name="Chooi Y.-H."/>
        </authorList>
    </citation>
    <scope>NUCLEOTIDE SEQUENCE</scope>
    <source>
        <strain evidence="11">MST-FP2251</strain>
    </source>
</reference>
<keyword evidence="3 7" id="KW-0812">Transmembrane</keyword>
<dbReference type="SMART" id="SM00664">
    <property type="entry name" value="DoH"/>
    <property type="match status" value="1"/>
</dbReference>
<sequence>MATRYYYIYIWLSLASCIFAQLQTFSPPGQNAITYSVNIPQSTVSSNSGPLYVQLKSTTPLQWFAWGQGSLMKGANLFVVYASSAGTNVTVSPRLGLVEHVEPTYNAHAQVSLLDGSGIRDGVITANIRCDSCITWQGGSADLHSSASPWVWAVRYGSALDSDSVSFPITIHDFSGVAELDLQRAVGGTSANPFLAGNTSTNGSSGVTITTTNTTSGSIQKRRIAHSVIMTVVFVVLFPGIALLLHVFPSGKMVQIHAGLQLVTLAFAIAGMGVGISLAKSLGLIGNYHPVIGMVAVPALILFQPAMGLLQHRYFHRTGKKGVFAYLHRWFGRCIILLGVINGGLGLHLARTTTATGPLGAIIPYSVLVGVLGVFYILAIGLFPRDKRGMSSI</sequence>
<keyword evidence="12" id="KW-1185">Reference proteome</keyword>
<dbReference type="PROSITE" id="PS51257">
    <property type="entry name" value="PROKAR_LIPOPROTEIN"/>
    <property type="match status" value="1"/>
</dbReference>
<evidence type="ECO:0000256" key="7">
    <source>
        <dbReference type="SAM" id="Phobius"/>
    </source>
</evidence>
<protein>
    <recommendedName>
        <fullName evidence="13">Integral membrane protein</fullName>
    </recommendedName>
</protein>
<dbReference type="InterPro" id="IPR006593">
    <property type="entry name" value="Cyt_b561/ferric_Rdtase_TM"/>
</dbReference>
<evidence type="ECO:0000313" key="12">
    <source>
        <dbReference type="Proteomes" id="UP001194746"/>
    </source>
</evidence>
<feature type="transmembrane region" description="Helical" evidence="7">
    <location>
        <begin position="291"/>
        <end position="310"/>
    </location>
</feature>
<dbReference type="PANTHER" id="PTHR47797:SF1">
    <property type="entry name" value="CYTOCHROME B561 DOMAIN-CONTAINING PROTEIN-RELATED"/>
    <property type="match status" value="1"/>
</dbReference>
<dbReference type="Gene3D" id="2.60.40.1210">
    <property type="entry name" value="Cellobiose dehydrogenase, cytochrome domain"/>
    <property type="match status" value="1"/>
</dbReference>
<dbReference type="PANTHER" id="PTHR47797">
    <property type="entry name" value="DEHYDROGENASE, PUTATIVE (AFU_ORTHOLOGUE AFUA_8G05805)-RELATED"/>
    <property type="match status" value="1"/>
</dbReference>
<evidence type="ECO:0008006" key="13">
    <source>
        <dbReference type="Google" id="ProtNLM"/>
    </source>
</evidence>
<organism evidence="11 12">
    <name type="scientific">Aspergillus nanangensis</name>
    <dbReference type="NCBI Taxonomy" id="2582783"/>
    <lineage>
        <taxon>Eukaryota</taxon>
        <taxon>Fungi</taxon>
        <taxon>Dikarya</taxon>
        <taxon>Ascomycota</taxon>
        <taxon>Pezizomycotina</taxon>
        <taxon>Eurotiomycetes</taxon>
        <taxon>Eurotiomycetidae</taxon>
        <taxon>Eurotiales</taxon>
        <taxon>Aspergillaceae</taxon>
        <taxon>Aspergillus</taxon>
        <taxon>Aspergillus subgen. Circumdati</taxon>
    </lineage>
</organism>
<feature type="domain" description="DOMON" evidence="9">
    <location>
        <begin position="63"/>
        <end position="155"/>
    </location>
</feature>
<proteinExistence type="predicted"/>
<keyword evidence="4" id="KW-0249">Electron transport</keyword>
<dbReference type="InterPro" id="IPR005018">
    <property type="entry name" value="DOMON_domain"/>
</dbReference>
<dbReference type="SMART" id="SM00665">
    <property type="entry name" value="B561"/>
    <property type="match status" value="1"/>
</dbReference>
<evidence type="ECO:0000256" key="5">
    <source>
        <dbReference type="ARBA" id="ARBA00022989"/>
    </source>
</evidence>
<feature type="chain" id="PRO_5042162689" description="Integral membrane protein" evidence="8">
    <location>
        <begin position="21"/>
        <end position="393"/>
    </location>
</feature>
<dbReference type="Proteomes" id="UP001194746">
    <property type="component" value="Unassembled WGS sequence"/>
</dbReference>
<evidence type="ECO:0000313" key="11">
    <source>
        <dbReference type="EMBL" id="KAF9892139.1"/>
    </source>
</evidence>
<keyword evidence="2" id="KW-0813">Transport</keyword>
<accession>A0AAD4GVW7</accession>
<dbReference type="CDD" id="cd09630">
    <property type="entry name" value="CDH_like_cytochrome"/>
    <property type="match status" value="1"/>
</dbReference>
<feature type="domain" description="Cytochrome b561" evidence="10">
    <location>
        <begin position="225"/>
        <end position="347"/>
    </location>
</feature>
<evidence type="ECO:0000256" key="8">
    <source>
        <dbReference type="SAM" id="SignalP"/>
    </source>
</evidence>
<name>A0AAD4GVW7_ASPNN</name>
<gene>
    <name evidence="11" type="ORF">FE257_002545</name>
</gene>
<evidence type="ECO:0000256" key="1">
    <source>
        <dbReference type="ARBA" id="ARBA00004370"/>
    </source>
</evidence>
<feature type="signal peptide" evidence="8">
    <location>
        <begin position="1"/>
        <end position="20"/>
    </location>
</feature>
<evidence type="ECO:0000259" key="10">
    <source>
        <dbReference type="SMART" id="SM00665"/>
    </source>
</evidence>